<evidence type="ECO:0000259" key="9">
    <source>
        <dbReference type="Pfam" id="PF12719"/>
    </source>
</evidence>
<accession>A0ABQ8KEX1</accession>
<dbReference type="Gene3D" id="1.25.10.10">
    <property type="entry name" value="Leucine-rich Repeat Variant"/>
    <property type="match status" value="1"/>
</dbReference>
<keyword evidence="11" id="KW-1185">Reference proteome</keyword>
<evidence type="ECO:0000256" key="6">
    <source>
        <dbReference type="ARBA" id="ARBA00023067"/>
    </source>
</evidence>
<dbReference type="InterPro" id="IPR011989">
    <property type="entry name" value="ARM-like"/>
</dbReference>
<keyword evidence="6" id="KW-0226">DNA condensation</keyword>
<dbReference type="PANTHER" id="PTHR14418:SF5">
    <property type="entry name" value="CONDENSIN COMPLEX SUBUNIT 3"/>
    <property type="match status" value="1"/>
</dbReference>
<evidence type="ECO:0000256" key="2">
    <source>
        <dbReference type="ARBA" id="ARBA00006533"/>
    </source>
</evidence>
<feature type="compositionally biased region" description="Acidic residues" evidence="8">
    <location>
        <begin position="983"/>
        <end position="998"/>
    </location>
</feature>
<evidence type="ECO:0000256" key="8">
    <source>
        <dbReference type="SAM" id="MobiDB-lite"/>
    </source>
</evidence>
<evidence type="ECO:0000313" key="10">
    <source>
        <dbReference type="EMBL" id="KAH9836048.1"/>
    </source>
</evidence>
<dbReference type="Pfam" id="PF12719">
    <property type="entry name" value="Cnd3"/>
    <property type="match status" value="1"/>
</dbReference>
<name>A0ABQ8KEX1_9APHY</name>
<dbReference type="RefSeq" id="XP_047778333.1">
    <property type="nucleotide sequence ID" value="XM_047920628.1"/>
</dbReference>
<evidence type="ECO:0000256" key="1">
    <source>
        <dbReference type="ARBA" id="ARBA00004286"/>
    </source>
</evidence>
<dbReference type="InterPro" id="IPR025977">
    <property type="entry name" value="Cnd3_C"/>
</dbReference>
<protein>
    <submittedName>
        <fullName evidence="10">Nuclear condensing complex subunit</fullName>
    </submittedName>
</protein>
<dbReference type="SUPFAM" id="SSF48371">
    <property type="entry name" value="ARM repeat"/>
    <property type="match status" value="1"/>
</dbReference>
<evidence type="ECO:0000256" key="7">
    <source>
        <dbReference type="ARBA" id="ARBA00023306"/>
    </source>
</evidence>
<evidence type="ECO:0000256" key="4">
    <source>
        <dbReference type="ARBA" id="ARBA00022618"/>
    </source>
</evidence>
<organism evidence="10 11">
    <name type="scientific">Rhodofomes roseus</name>
    <dbReference type="NCBI Taxonomy" id="34475"/>
    <lineage>
        <taxon>Eukaryota</taxon>
        <taxon>Fungi</taxon>
        <taxon>Dikarya</taxon>
        <taxon>Basidiomycota</taxon>
        <taxon>Agaricomycotina</taxon>
        <taxon>Agaricomycetes</taxon>
        <taxon>Polyporales</taxon>
        <taxon>Rhodofomes</taxon>
    </lineage>
</organism>
<reference evidence="10 11" key="1">
    <citation type="journal article" date="2021" name="Environ. Microbiol.">
        <title>Gene family expansions and transcriptome signatures uncover fungal adaptations to wood decay.</title>
        <authorList>
            <person name="Hage H."/>
            <person name="Miyauchi S."/>
            <person name="Viragh M."/>
            <person name="Drula E."/>
            <person name="Min B."/>
            <person name="Chaduli D."/>
            <person name="Navarro D."/>
            <person name="Favel A."/>
            <person name="Norest M."/>
            <person name="Lesage-Meessen L."/>
            <person name="Balint B."/>
            <person name="Merenyi Z."/>
            <person name="de Eugenio L."/>
            <person name="Morin E."/>
            <person name="Martinez A.T."/>
            <person name="Baldrian P."/>
            <person name="Stursova M."/>
            <person name="Martinez M.J."/>
            <person name="Novotny C."/>
            <person name="Magnuson J.K."/>
            <person name="Spatafora J.W."/>
            <person name="Maurice S."/>
            <person name="Pangilinan J."/>
            <person name="Andreopoulos W."/>
            <person name="LaButti K."/>
            <person name="Hundley H."/>
            <person name="Na H."/>
            <person name="Kuo A."/>
            <person name="Barry K."/>
            <person name="Lipzen A."/>
            <person name="Henrissat B."/>
            <person name="Riley R."/>
            <person name="Ahrendt S."/>
            <person name="Nagy L.G."/>
            <person name="Grigoriev I.V."/>
            <person name="Martin F."/>
            <person name="Rosso M.N."/>
        </authorList>
    </citation>
    <scope>NUCLEOTIDE SEQUENCE [LARGE SCALE GENOMIC DNA]</scope>
    <source>
        <strain evidence="10 11">CIRM-BRFM 1785</strain>
    </source>
</reference>
<evidence type="ECO:0000256" key="5">
    <source>
        <dbReference type="ARBA" id="ARBA00022776"/>
    </source>
</evidence>
<dbReference type="PANTHER" id="PTHR14418">
    <property type="entry name" value="CONDENSIN COMPLEX SUBUNIT 3-RELATED"/>
    <property type="match status" value="1"/>
</dbReference>
<comment type="similarity">
    <text evidence="2">Belongs to the CND3 (condensin subunit 3) family.</text>
</comment>
<evidence type="ECO:0000256" key="3">
    <source>
        <dbReference type="ARBA" id="ARBA00022454"/>
    </source>
</evidence>
<dbReference type="GeneID" id="72001360"/>
<dbReference type="EMBL" id="JADCUA010000011">
    <property type="protein sequence ID" value="KAH9836048.1"/>
    <property type="molecule type" value="Genomic_DNA"/>
</dbReference>
<comment type="subcellular location">
    <subcellularLocation>
        <location evidence="1">Chromosome</location>
    </subcellularLocation>
</comment>
<sequence>MPRNSLDLRSLYEVVPPIFDQSQLSTANHRKNCTTLHKLHLQAASVRQSVQNGNVTKLSGEKVFYDVFVDMTSRVLPIKKGCQVADRVVKFIGSYVQFILQKGDNPVRNVTHLWRYATAQTQQNKQGNDATVDDTLAARFALRLLKWLLQGSTAKDKTVRLRSVSLVTEIISHLGEIDEDTYSNLRECLVERAYDKEATIRVYAVIGLSKILGGEVPSELPANQPSMLEILLERLQYDDSAEVRRCALMHVPLTPRTVPAVLTRSRDVDPVVRKLLFATILSMGGSKSKSRLRKYQSSSNFEHPRQLTLAQREKVVRDGLGDREGAVRVAASQAIAIWFDILSGHEETDSDSSLGSVVAFVKLFDVITQEGIDVAVDALKSLFLTRILDNIVFDDAFWRNLSAESIFVARVFTTYCREHDMEAHLEAAKVPVVTALAFYLQEACNKLLDAIEELEDARLQADSRSEADAANDEEMERLEDVVSERAFVVSELLRMAALSDFSDEIGRRKAFAVVREMLAHELLPESLTEPCMDVLKASSPSERELIRVIVEMIAKLRDGEELFDAVSDQSNILPDGNSSLNTTQSSQRSRSLRRAKSYVDMSAEEQERADTIDLRCLGLCTAMLSRVQGSFDENSTLEGLLSDLVIPAVKRKELVLRERGLVNLGLCCLIAKSMAMNSFQLFLNQVQSAADDLKTKVLQVIFDILMVYDEELLLRSEDIASKIVTFLLQTLEVEESSAVQAVLCLGISKLMLAGLVTDPRVLTSMLMAYVSPTTADNQELRQCLSYFLPVYCYSSAANQRRMQSVALAASDLVRQAYGELADEEEMISPSQFGLLLVDWTDPRKLVNADKQGSSANDVHLDLAADILKALYVKDRTDEERKDLCQLLGKLYIPDKPGDLTLLLLHMLLSDLEDHCPFEDPAAEKMVDKFRSGFVKKFSRRIEGMDARTYADDERFRELCALIGLEFEEEGANEEQRGDVAAIEGEDEEEEEGEEEPEIQDVPTRQDKGKGREQAQVAAEPSDSEE</sequence>
<keyword evidence="3" id="KW-0158">Chromosome</keyword>
<dbReference type="InterPro" id="IPR027165">
    <property type="entry name" value="CND3"/>
</dbReference>
<keyword evidence="7" id="KW-0131">Cell cycle</keyword>
<dbReference type="InterPro" id="IPR016024">
    <property type="entry name" value="ARM-type_fold"/>
</dbReference>
<gene>
    <name evidence="10" type="ORF">C8Q71DRAFT_708566</name>
</gene>
<proteinExistence type="inferred from homology"/>
<keyword evidence="4" id="KW-0132">Cell division</keyword>
<feature type="compositionally biased region" description="Basic and acidic residues" evidence="8">
    <location>
        <begin position="1003"/>
        <end position="1012"/>
    </location>
</feature>
<feature type="region of interest" description="Disordered" evidence="8">
    <location>
        <begin position="969"/>
        <end position="1025"/>
    </location>
</feature>
<comment type="caution">
    <text evidence="10">The sequence shown here is derived from an EMBL/GenBank/DDBJ whole genome shotgun (WGS) entry which is preliminary data.</text>
</comment>
<keyword evidence="5" id="KW-0498">Mitosis</keyword>
<feature type="domain" description="Nuclear condensin complex subunit 3 C-terminal" evidence="9">
    <location>
        <begin position="615"/>
        <end position="892"/>
    </location>
</feature>
<dbReference type="Proteomes" id="UP000814176">
    <property type="component" value="Unassembled WGS sequence"/>
</dbReference>
<evidence type="ECO:0000313" key="11">
    <source>
        <dbReference type="Proteomes" id="UP000814176"/>
    </source>
</evidence>